<comment type="caution">
    <text evidence="1">The sequence shown here is derived from an EMBL/GenBank/DDBJ whole genome shotgun (WGS) entry which is preliminary data.</text>
</comment>
<organism evidence="1 2">
    <name type="scientific">Sediminitomix flava</name>
    <dbReference type="NCBI Taxonomy" id="379075"/>
    <lineage>
        <taxon>Bacteria</taxon>
        <taxon>Pseudomonadati</taxon>
        <taxon>Bacteroidota</taxon>
        <taxon>Cytophagia</taxon>
        <taxon>Cytophagales</taxon>
        <taxon>Flammeovirgaceae</taxon>
        <taxon>Sediminitomix</taxon>
    </lineage>
</organism>
<sequence>MNYTLDAVKKALQESGQAFIYRKDADNDESQVNFLFVGEYEGKEVLFDSFMYILEMEFFSEIYEEAVTLTVEQFPKYDGMDFNALEGEHIDAMEQIAAELAKDDEYKVQELLEVEPNIEDSSIVNLDICLNRPEITEKDVQEFINSFKSPEGVKLDETLYAFDMD</sequence>
<evidence type="ECO:0000313" key="2">
    <source>
        <dbReference type="Proteomes" id="UP000245535"/>
    </source>
</evidence>
<keyword evidence="2" id="KW-1185">Reference proteome</keyword>
<reference evidence="1 2" key="1">
    <citation type="submission" date="2018-03" db="EMBL/GenBank/DDBJ databases">
        <title>Genomic Encyclopedia of Archaeal and Bacterial Type Strains, Phase II (KMG-II): from individual species to whole genera.</title>
        <authorList>
            <person name="Goeker M."/>
        </authorList>
    </citation>
    <scope>NUCLEOTIDE SEQUENCE [LARGE SCALE GENOMIC DNA]</scope>
    <source>
        <strain evidence="1 2">DSM 28229</strain>
    </source>
</reference>
<protein>
    <submittedName>
        <fullName evidence="1">Uncharacterized protein</fullName>
    </submittedName>
</protein>
<dbReference type="Proteomes" id="UP000245535">
    <property type="component" value="Unassembled WGS sequence"/>
</dbReference>
<name>A0A315ZF61_SEDFL</name>
<evidence type="ECO:0000313" key="1">
    <source>
        <dbReference type="EMBL" id="PWJ44151.1"/>
    </source>
</evidence>
<dbReference type="EMBL" id="QGDO01000001">
    <property type="protein sequence ID" value="PWJ44151.1"/>
    <property type="molecule type" value="Genomic_DNA"/>
</dbReference>
<dbReference type="OrthoDB" id="959238at2"/>
<proteinExistence type="predicted"/>
<dbReference type="RefSeq" id="WP_109615665.1">
    <property type="nucleotide sequence ID" value="NZ_QGDO01000001.1"/>
</dbReference>
<gene>
    <name evidence="1" type="ORF">BC781_101501</name>
</gene>
<accession>A0A315ZF61</accession>
<dbReference type="AlphaFoldDB" id="A0A315ZF61"/>